<dbReference type="RefSeq" id="WP_379711814.1">
    <property type="nucleotide sequence ID" value="NZ_JBHTBS010000004.1"/>
</dbReference>
<keyword evidence="3" id="KW-1185">Reference proteome</keyword>
<dbReference type="EMBL" id="JBHTBS010000004">
    <property type="protein sequence ID" value="MFC7337487.1"/>
    <property type="molecule type" value="Genomic_DNA"/>
</dbReference>
<name>A0ABW2L7N5_9BACT</name>
<keyword evidence="1" id="KW-0175">Coiled coil</keyword>
<reference evidence="3" key="1">
    <citation type="journal article" date="2019" name="Int. J. Syst. Evol. Microbiol.">
        <title>The Global Catalogue of Microorganisms (GCM) 10K type strain sequencing project: providing services to taxonomists for standard genome sequencing and annotation.</title>
        <authorList>
            <consortium name="The Broad Institute Genomics Platform"/>
            <consortium name="The Broad Institute Genome Sequencing Center for Infectious Disease"/>
            <person name="Wu L."/>
            <person name="Ma J."/>
        </authorList>
    </citation>
    <scope>NUCLEOTIDE SEQUENCE [LARGE SCALE GENOMIC DNA]</scope>
    <source>
        <strain evidence="3">CGMCC 4.1467</strain>
    </source>
</reference>
<organism evidence="2 3">
    <name type="scientific">Haloferula chungangensis</name>
    <dbReference type="NCBI Taxonomy" id="1048331"/>
    <lineage>
        <taxon>Bacteria</taxon>
        <taxon>Pseudomonadati</taxon>
        <taxon>Verrucomicrobiota</taxon>
        <taxon>Verrucomicrobiia</taxon>
        <taxon>Verrucomicrobiales</taxon>
        <taxon>Verrucomicrobiaceae</taxon>
        <taxon>Haloferula</taxon>
    </lineage>
</organism>
<sequence>MDPNPTRIPELEARISELRASLDTLETRLEQVREEEQHAAIDHLESYINAVDTRFTSFSTFWKAMLEDFRKIK</sequence>
<evidence type="ECO:0000256" key="1">
    <source>
        <dbReference type="SAM" id="Coils"/>
    </source>
</evidence>
<protein>
    <submittedName>
        <fullName evidence="2">Uncharacterized protein</fullName>
    </submittedName>
</protein>
<comment type="caution">
    <text evidence="2">The sequence shown here is derived from an EMBL/GenBank/DDBJ whole genome shotgun (WGS) entry which is preliminary data.</text>
</comment>
<dbReference type="Gene3D" id="1.20.5.340">
    <property type="match status" value="1"/>
</dbReference>
<feature type="coiled-coil region" evidence="1">
    <location>
        <begin position="8"/>
        <end position="42"/>
    </location>
</feature>
<dbReference type="Proteomes" id="UP001596472">
    <property type="component" value="Unassembled WGS sequence"/>
</dbReference>
<proteinExistence type="predicted"/>
<gene>
    <name evidence="2" type="ORF">ACFQY0_09895</name>
</gene>
<evidence type="ECO:0000313" key="3">
    <source>
        <dbReference type="Proteomes" id="UP001596472"/>
    </source>
</evidence>
<evidence type="ECO:0000313" key="2">
    <source>
        <dbReference type="EMBL" id="MFC7337487.1"/>
    </source>
</evidence>
<accession>A0ABW2L7N5</accession>